<proteinExistence type="predicted"/>
<evidence type="ECO:0000259" key="4">
    <source>
        <dbReference type="Pfam" id="PF16987"/>
    </source>
</evidence>
<dbReference type="GO" id="GO:0031490">
    <property type="term" value="F:chromatin DNA binding"/>
    <property type="evidence" value="ECO:0007669"/>
    <property type="project" value="InterPro"/>
</dbReference>
<dbReference type="SUPFAM" id="SSF47040">
    <property type="entry name" value="Kix domain of CBP (creb binding protein)"/>
    <property type="match status" value="1"/>
</dbReference>
<evidence type="ECO:0000256" key="1">
    <source>
        <dbReference type="ARBA" id="ARBA00004123"/>
    </source>
</evidence>
<protein>
    <recommendedName>
        <fullName evidence="4">Mediator complex subunit 15 KIX domain-containing protein</fullName>
    </recommendedName>
</protein>
<evidence type="ECO:0000256" key="3">
    <source>
        <dbReference type="SAM" id="MobiDB-lite"/>
    </source>
</evidence>
<dbReference type="PANTHER" id="PTHR33137">
    <property type="entry name" value="MEDIATOR OF RNA POLYMERASE II TRANSCRIPTION SUBUNIT 15A-RELATED"/>
    <property type="match status" value="1"/>
</dbReference>
<dbReference type="InterPro" id="IPR044661">
    <property type="entry name" value="MED15a/b/c-like"/>
</dbReference>
<feature type="region of interest" description="Disordered" evidence="3">
    <location>
        <begin position="1"/>
        <end position="21"/>
    </location>
</feature>
<accession>A0AAD6EM20</accession>
<feature type="domain" description="Mediator complex subunit 15 KIX" evidence="4">
    <location>
        <begin position="148"/>
        <end position="203"/>
    </location>
</feature>
<dbReference type="PANTHER" id="PTHR33137:SF4">
    <property type="entry name" value="MEDIATOR OF RNA POLYMERASE II TRANSCRIPTION SUBUNIT 15A-RELATED"/>
    <property type="match status" value="1"/>
</dbReference>
<comment type="caution">
    <text evidence="5">The sequence shown here is derived from an EMBL/GenBank/DDBJ whole genome shotgun (WGS) entry which is preliminary data.</text>
</comment>
<dbReference type="EMBL" id="JAMRDG010000002">
    <property type="protein sequence ID" value="KAJ3689400.1"/>
    <property type="molecule type" value="Genomic_DNA"/>
</dbReference>
<dbReference type="Proteomes" id="UP001210211">
    <property type="component" value="Unassembled WGS sequence"/>
</dbReference>
<evidence type="ECO:0000313" key="6">
    <source>
        <dbReference type="Proteomes" id="UP001210211"/>
    </source>
</evidence>
<evidence type="ECO:0000313" key="5">
    <source>
        <dbReference type="EMBL" id="KAJ3689400.1"/>
    </source>
</evidence>
<organism evidence="5 6">
    <name type="scientific">Rhynchospora tenuis</name>
    <dbReference type="NCBI Taxonomy" id="198213"/>
    <lineage>
        <taxon>Eukaryota</taxon>
        <taxon>Viridiplantae</taxon>
        <taxon>Streptophyta</taxon>
        <taxon>Embryophyta</taxon>
        <taxon>Tracheophyta</taxon>
        <taxon>Spermatophyta</taxon>
        <taxon>Magnoliopsida</taxon>
        <taxon>Liliopsida</taxon>
        <taxon>Poales</taxon>
        <taxon>Cyperaceae</taxon>
        <taxon>Cyperoideae</taxon>
        <taxon>Rhynchosporeae</taxon>
        <taxon>Rhynchospora</taxon>
    </lineage>
</organism>
<dbReference type="AlphaFoldDB" id="A0AAD6EM20"/>
<dbReference type="InterPro" id="IPR036546">
    <property type="entry name" value="MED15_KIX"/>
</dbReference>
<sequence length="205" mass="22472">MQGGSAQCSGSGGGAHPNADPDWRLYLPPDARQIIVNKIMETLKRHLPVPVPDELSELQRNAVQFEEKIYSVAISKPDYLRKISLRMLSMETKSPPVSNPALPNQEGRSQLGFINPDFTAMQGGSAMCSGSGSVSGSGAGADLNANLDWRFQLQRDARLRIVNKIMDTLKRHLPVSVPDGLSELKEMAVRLEEKIYNAAISQEWG</sequence>
<dbReference type="FunFam" id="1.10.246.20:FF:000003">
    <property type="entry name" value="Mediator of RNA polymerase II transcription subunit 15a"/>
    <property type="match status" value="1"/>
</dbReference>
<name>A0AAD6EM20_9POAL</name>
<reference evidence="5 6" key="1">
    <citation type="journal article" date="2022" name="Cell">
        <title>Repeat-based holocentromeres influence genome architecture and karyotype evolution.</title>
        <authorList>
            <person name="Hofstatter P.G."/>
            <person name="Thangavel G."/>
            <person name="Lux T."/>
            <person name="Neumann P."/>
            <person name="Vondrak T."/>
            <person name="Novak P."/>
            <person name="Zhang M."/>
            <person name="Costa L."/>
            <person name="Castellani M."/>
            <person name="Scott A."/>
            <person name="Toegelov H."/>
            <person name="Fuchs J."/>
            <person name="Mata-Sucre Y."/>
            <person name="Dias Y."/>
            <person name="Vanzela A.L.L."/>
            <person name="Huettel B."/>
            <person name="Almeida C.C.S."/>
            <person name="Simkova H."/>
            <person name="Souza G."/>
            <person name="Pedrosa-Harand A."/>
            <person name="Macas J."/>
            <person name="Mayer K.F.X."/>
            <person name="Houben A."/>
            <person name="Marques A."/>
        </authorList>
    </citation>
    <scope>NUCLEOTIDE SEQUENCE [LARGE SCALE GENOMIC DNA]</scope>
    <source>
        <strain evidence="5">RhyTen1mFocal</strain>
    </source>
</reference>
<keyword evidence="2" id="KW-0539">Nucleus</keyword>
<dbReference type="Pfam" id="PF16987">
    <property type="entry name" value="KIX_2"/>
    <property type="match status" value="2"/>
</dbReference>
<comment type="subcellular location">
    <subcellularLocation>
        <location evidence="1">Nucleus</location>
    </subcellularLocation>
</comment>
<dbReference type="Gene3D" id="1.10.246.20">
    <property type="entry name" value="Coactivator CBP, KIX domain"/>
    <property type="match status" value="2"/>
</dbReference>
<dbReference type="GO" id="GO:0005634">
    <property type="term" value="C:nucleus"/>
    <property type="evidence" value="ECO:0007669"/>
    <property type="project" value="UniProtKB-SubCell"/>
</dbReference>
<gene>
    <name evidence="5" type="ORF">LUZ61_018564</name>
</gene>
<feature type="domain" description="Mediator complex subunit 15 KIX" evidence="4">
    <location>
        <begin position="21"/>
        <end position="94"/>
    </location>
</feature>
<evidence type="ECO:0000256" key="2">
    <source>
        <dbReference type="ARBA" id="ARBA00023242"/>
    </source>
</evidence>
<dbReference type="GO" id="GO:0003713">
    <property type="term" value="F:transcription coactivator activity"/>
    <property type="evidence" value="ECO:0007669"/>
    <property type="project" value="InterPro"/>
</dbReference>
<dbReference type="InterPro" id="IPR036529">
    <property type="entry name" value="KIX_dom_sf"/>
</dbReference>
<keyword evidence="6" id="KW-1185">Reference proteome</keyword>